<gene>
    <name evidence="3" type="ORF">HNP55_000822</name>
</gene>
<dbReference type="EMBL" id="JACHLP010000001">
    <property type="protein sequence ID" value="MBB4842327.1"/>
    <property type="molecule type" value="Genomic_DNA"/>
</dbReference>
<name>A0A840LAD2_9BURK</name>
<dbReference type="NCBIfam" id="TIGR02595">
    <property type="entry name" value="PEP_CTERM"/>
    <property type="match status" value="1"/>
</dbReference>
<feature type="signal peptide" evidence="1">
    <location>
        <begin position="1"/>
        <end position="25"/>
    </location>
</feature>
<keyword evidence="4" id="KW-1185">Reference proteome</keyword>
<keyword evidence="1" id="KW-0732">Signal</keyword>
<dbReference type="InterPro" id="IPR013424">
    <property type="entry name" value="Ice-binding_C"/>
</dbReference>
<evidence type="ECO:0000313" key="4">
    <source>
        <dbReference type="Proteomes" id="UP000562027"/>
    </source>
</evidence>
<evidence type="ECO:0000313" key="3">
    <source>
        <dbReference type="EMBL" id="MBB4842327.1"/>
    </source>
</evidence>
<protein>
    <recommendedName>
        <fullName evidence="2">Ice-binding protein C-terminal domain-containing protein</fullName>
    </recommendedName>
</protein>
<feature type="domain" description="Ice-binding protein C-terminal" evidence="2">
    <location>
        <begin position="205"/>
        <end position="229"/>
    </location>
</feature>
<dbReference type="RefSeq" id="WP_246448129.1">
    <property type="nucleotide sequence ID" value="NZ_JACHLP010000001.1"/>
</dbReference>
<sequence>MKNTTMTTIAGLLLAGVAAVGNAQAAQSLDIKFVREDADVLAMSTSDTQDYSTGRLHYVDREGRSFIAYCVELQQEFAPNFLGFQTYTPGSFSGSQAAALQGLFSTSYAGLNNAFQQAAFQTAVWEITHESTGTPLSVAAHQGSFFFTGLSAPLSQGGSLAQDDAAFVSQVHSYLNAAVNYQGADLYTISRLSNANFQDLVVATAVPEPTSLAMLLGGLAALGFVARRRNAA</sequence>
<reference evidence="3 4" key="1">
    <citation type="submission" date="2020-08" db="EMBL/GenBank/DDBJ databases">
        <title>Functional genomics of gut bacteria from endangered species of beetles.</title>
        <authorList>
            <person name="Carlos-Shanley C."/>
        </authorList>
    </citation>
    <scope>NUCLEOTIDE SEQUENCE [LARGE SCALE GENOMIC DNA]</scope>
    <source>
        <strain evidence="3 4">S00239</strain>
    </source>
</reference>
<dbReference type="Pfam" id="PF07589">
    <property type="entry name" value="PEP-CTERM"/>
    <property type="match status" value="1"/>
</dbReference>
<dbReference type="Proteomes" id="UP000562027">
    <property type="component" value="Unassembled WGS sequence"/>
</dbReference>
<organism evidence="3 4">
    <name type="scientific">Roseateles oligotrophus</name>
    <dbReference type="NCBI Taxonomy" id="1769250"/>
    <lineage>
        <taxon>Bacteria</taxon>
        <taxon>Pseudomonadati</taxon>
        <taxon>Pseudomonadota</taxon>
        <taxon>Betaproteobacteria</taxon>
        <taxon>Burkholderiales</taxon>
        <taxon>Sphaerotilaceae</taxon>
        <taxon>Roseateles</taxon>
    </lineage>
</organism>
<feature type="chain" id="PRO_5032295359" description="Ice-binding protein C-terminal domain-containing protein" evidence="1">
    <location>
        <begin position="26"/>
        <end position="232"/>
    </location>
</feature>
<comment type="caution">
    <text evidence="3">The sequence shown here is derived from an EMBL/GenBank/DDBJ whole genome shotgun (WGS) entry which is preliminary data.</text>
</comment>
<proteinExistence type="predicted"/>
<dbReference type="AlphaFoldDB" id="A0A840LAD2"/>
<evidence type="ECO:0000259" key="2">
    <source>
        <dbReference type="Pfam" id="PF07589"/>
    </source>
</evidence>
<accession>A0A840LAD2</accession>
<evidence type="ECO:0000256" key="1">
    <source>
        <dbReference type="SAM" id="SignalP"/>
    </source>
</evidence>